<feature type="domain" description="Polymerase/histidinol phosphatase N-terminal" evidence="1">
    <location>
        <begin position="3"/>
        <end position="68"/>
    </location>
</feature>
<name>A0A0T5X931_9BACT</name>
<gene>
    <name evidence="2" type="ORF">HMPREF1705_04141</name>
</gene>
<dbReference type="STRING" id="592015.HMPREF1705_04141"/>
<dbReference type="InterPro" id="IPR016195">
    <property type="entry name" value="Pol/histidinol_Pase-like"/>
</dbReference>
<dbReference type="Proteomes" id="UP000005273">
    <property type="component" value="Unassembled WGS sequence"/>
</dbReference>
<evidence type="ECO:0000259" key="1">
    <source>
        <dbReference type="SMART" id="SM00481"/>
    </source>
</evidence>
<dbReference type="OrthoDB" id="9804333at2"/>
<dbReference type="Gene3D" id="1.10.150.650">
    <property type="match status" value="1"/>
</dbReference>
<dbReference type="CDD" id="cd07438">
    <property type="entry name" value="PHP_HisPPase_AMP"/>
    <property type="match status" value="1"/>
</dbReference>
<sequence length="296" mass="32797">MLVDLHVHSTASDGTLSPSDVVIRAKKRAISLLSLTDHDTTDGLQEFEESCRKHNLPGLPGIELSAEYYDDVHILGYGMFYNSPEFQEKLTALRKLRDERNEKMCAKLKTLGYDISIEEVIRESEGDVIARPHIARVLMKKGYVSSLREAFDRLIGKGALAYVPRKTLSPEECIALIQNAGGISVLAHPGEIYLDSEPFDILLRKLKDAGLWGLECYSSHHSADEIFGFLKLAAKFGLNPTAGSDFHGENRPDVEMGIDVPEHVIPEKLTFLALKKLDNSGGVSVNVHSSFAYKTD</sequence>
<keyword evidence="3" id="KW-1185">Reference proteome</keyword>
<dbReference type="GO" id="GO:0035312">
    <property type="term" value="F:5'-3' DNA exonuclease activity"/>
    <property type="evidence" value="ECO:0007669"/>
    <property type="project" value="TreeGrafter"/>
</dbReference>
<reference evidence="3" key="1">
    <citation type="submission" date="2012-09" db="EMBL/GenBank/DDBJ databases">
        <authorList>
            <person name="Weinstock G."/>
            <person name="Sodergren E."/>
            <person name="Clifton S."/>
            <person name="Fulton L."/>
            <person name="Fulton B."/>
            <person name="Courtney L."/>
            <person name="Fronick C."/>
            <person name="Harrison M."/>
            <person name="Strong C."/>
            <person name="Farmer C."/>
            <person name="Delehaunty K."/>
            <person name="Markovic C."/>
            <person name="Hall O."/>
            <person name="Minx P."/>
            <person name="Tomlinson C."/>
            <person name="Mitreva M."/>
            <person name="Nelson J."/>
            <person name="Hou S."/>
            <person name="Wollam A."/>
            <person name="Pepin K.H."/>
            <person name="Johnson M."/>
            <person name="Bhonagiri V."/>
            <person name="Nash W.E."/>
            <person name="Suruliraj S."/>
            <person name="Warren W."/>
            <person name="Chinwalla A."/>
            <person name="Mardis E.R."/>
            <person name="Wilson R.K."/>
        </authorList>
    </citation>
    <scope>NUCLEOTIDE SEQUENCE [LARGE SCALE GENOMIC DNA]</scope>
    <source>
        <strain evidence="3">OS1</strain>
    </source>
</reference>
<evidence type="ECO:0000313" key="3">
    <source>
        <dbReference type="Proteomes" id="UP000005273"/>
    </source>
</evidence>
<evidence type="ECO:0000313" key="2">
    <source>
        <dbReference type="EMBL" id="KRT34891.1"/>
    </source>
</evidence>
<dbReference type="InterPro" id="IPR003141">
    <property type="entry name" value="Pol/His_phosphatase_N"/>
</dbReference>
<comment type="caution">
    <text evidence="2">The sequence shown here is derived from an EMBL/GenBank/DDBJ whole genome shotgun (WGS) entry which is preliminary data.</text>
</comment>
<dbReference type="InterPro" id="IPR052018">
    <property type="entry name" value="PHP_domain"/>
</dbReference>
<dbReference type="eggNOG" id="COG0613">
    <property type="taxonomic scope" value="Bacteria"/>
</dbReference>
<dbReference type="EMBL" id="ACJX03000001">
    <property type="protein sequence ID" value="KRT34891.1"/>
    <property type="molecule type" value="Genomic_DNA"/>
</dbReference>
<dbReference type="InterPro" id="IPR004013">
    <property type="entry name" value="PHP_dom"/>
</dbReference>
<dbReference type="AlphaFoldDB" id="A0A0T5X931"/>
<dbReference type="SUPFAM" id="SSF89550">
    <property type="entry name" value="PHP domain-like"/>
    <property type="match status" value="1"/>
</dbReference>
<protein>
    <submittedName>
        <fullName evidence="2">PHP domain protein</fullName>
    </submittedName>
</protein>
<dbReference type="GO" id="GO:0004534">
    <property type="term" value="F:5'-3' RNA exonuclease activity"/>
    <property type="evidence" value="ECO:0007669"/>
    <property type="project" value="TreeGrafter"/>
</dbReference>
<dbReference type="Pfam" id="PF02811">
    <property type="entry name" value="PHP"/>
    <property type="match status" value="1"/>
</dbReference>
<proteinExistence type="predicted"/>
<dbReference type="SMART" id="SM00481">
    <property type="entry name" value="POLIIIAc"/>
    <property type="match status" value="1"/>
</dbReference>
<dbReference type="Gene3D" id="3.20.20.140">
    <property type="entry name" value="Metal-dependent hydrolases"/>
    <property type="match status" value="1"/>
</dbReference>
<dbReference type="PANTHER" id="PTHR42924">
    <property type="entry name" value="EXONUCLEASE"/>
    <property type="match status" value="1"/>
</dbReference>
<accession>A0A0T5X931</accession>
<dbReference type="PANTHER" id="PTHR42924:SF3">
    <property type="entry name" value="POLYMERASE_HISTIDINOL PHOSPHATASE N-TERMINAL DOMAIN-CONTAINING PROTEIN"/>
    <property type="match status" value="1"/>
</dbReference>
<organism evidence="2 3">
    <name type="scientific">Acetomicrobium hydrogeniformans ATCC BAA-1850</name>
    <dbReference type="NCBI Taxonomy" id="592015"/>
    <lineage>
        <taxon>Bacteria</taxon>
        <taxon>Thermotogati</taxon>
        <taxon>Synergistota</taxon>
        <taxon>Synergistia</taxon>
        <taxon>Synergistales</taxon>
        <taxon>Acetomicrobiaceae</taxon>
        <taxon>Acetomicrobium</taxon>
    </lineage>
</organism>
<dbReference type="RefSeq" id="WP_057940652.1">
    <property type="nucleotide sequence ID" value="NZ_ACJX03000001.1"/>
</dbReference>